<sequence>MVWGLVYLSGWLLNLQTYLTRSFSGDGTLWISLALMALAEALAVAVNIYLLKHWTEARY</sequence>
<dbReference type="Proteomes" id="UP000051162">
    <property type="component" value="Unassembled WGS sequence"/>
</dbReference>
<evidence type="ECO:0000256" key="1">
    <source>
        <dbReference type="SAM" id="Phobius"/>
    </source>
</evidence>
<evidence type="ECO:0000313" key="2">
    <source>
        <dbReference type="EMBL" id="KRK73130.1"/>
    </source>
</evidence>
<feature type="transmembrane region" description="Helical" evidence="1">
    <location>
        <begin position="29"/>
        <end position="51"/>
    </location>
</feature>
<dbReference type="STRING" id="1423773.FD30_GL000877"/>
<protein>
    <submittedName>
        <fullName evidence="2">Uncharacterized protein</fullName>
    </submittedName>
</protein>
<keyword evidence="1" id="KW-1133">Transmembrane helix</keyword>
<dbReference type="EMBL" id="AZDT01000063">
    <property type="protein sequence ID" value="KRK73130.1"/>
    <property type="molecule type" value="Genomic_DNA"/>
</dbReference>
<reference evidence="2 3" key="1">
    <citation type="journal article" date="2015" name="Genome Announc.">
        <title>Expanding the biotechnology potential of lactobacilli through comparative genomics of 213 strains and associated genera.</title>
        <authorList>
            <person name="Sun Z."/>
            <person name="Harris H.M."/>
            <person name="McCann A."/>
            <person name="Guo C."/>
            <person name="Argimon S."/>
            <person name="Zhang W."/>
            <person name="Yang X."/>
            <person name="Jeffery I.B."/>
            <person name="Cooney J.C."/>
            <person name="Kagawa T.F."/>
            <person name="Liu W."/>
            <person name="Song Y."/>
            <person name="Salvetti E."/>
            <person name="Wrobel A."/>
            <person name="Rasinkangas P."/>
            <person name="Parkhill J."/>
            <person name="Rea M.C."/>
            <person name="O'Sullivan O."/>
            <person name="Ritari J."/>
            <person name="Douillard F.P."/>
            <person name="Paul Ross R."/>
            <person name="Yang R."/>
            <person name="Briner A.E."/>
            <person name="Felis G.E."/>
            <person name="de Vos W.M."/>
            <person name="Barrangou R."/>
            <person name="Klaenhammer T.R."/>
            <person name="Caufield P.W."/>
            <person name="Cui Y."/>
            <person name="Zhang H."/>
            <person name="O'Toole P.W."/>
        </authorList>
    </citation>
    <scope>NUCLEOTIDE SEQUENCE [LARGE SCALE GENOMIC DNA]</scope>
    <source>
        <strain evidence="2 3">DSM 19117</strain>
    </source>
</reference>
<gene>
    <name evidence="2" type="ORF">FD30_GL000877</name>
</gene>
<organism evidence="2 3">
    <name type="scientific">Levilactobacillus namurensis DSM 19117</name>
    <dbReference type="NCBI Taxonomy" id="1423773"/>
    <lineage>
        <taxon>Bacteria</taxon>
        <taxon>Bacillati</taxon>
        <taxon>Bacillota</taxon>
        <taxon>Bacilli</taxon>
        <taxon>Lactobacillales</taxon>
        <taxon>Lactobacillaceae</taxon>
        <taxon>Levilactobacillus</taxon>
    </lineage>
</organism>
<dbReference type="AlphaFoldDB" id="A0A0R1JYZ2"/>
<evidence type="ECO:0000313" key="3">
    <source>
        <dbReference type="Proteomes" id="UP000051162"/>
    </source>
</evidence>
<accession>A0A0R1JYZ2</accession>
<keyword evidence="3" id="KW-1185">Reference proteome</keyword>
<name>A0A0R1JYZ2_9LACO</name>
<comment type="caution">
    <text evidence="2">The sequence shown here is derived from an EMBL/GenBank/DDBJ whole genome shotgun (WGS) entry which is preliminary data.</text>
</comment>
<keyword evidence="1" id="KW-0812">Transmembrane</keyword>
<proteinExistence type="predicted"/>
<dbReference type="PATRIC" id="fig|1423773.3.peg.902"/>
<keyword evidence="1" id="KW-0472">Membrane</keyword>